<feature type="domain" description="U1-type" evidence="8">
    <location>
        <begin position="104"/>
        <end position="138"/>
    </location>
</feature>
<dbReference type="GO" id="GO:0003676">
    <property type="term" value="F:nucleic acid binding"/>
    <property type="evidence" value="ECO:0007669"/>
    <property type="project" value="InterPro"/>
</dbReference>
<evidence type="ECO:0000256" key="2">
    <source>
        <dbReference type="ARBA" id="ARBA00022723"/>
    </source>
</evidence>
<accession>A0A8J5H240</accession>
<evidence type="ECO:0000256" key="4">
    <source>
        <dbReference type="ARBA" id="ARBA00022771"/>
    </source>
</evidence>
<evidence type="ECO:0000256" key="7">
    <source>
        <dbReference type="SAM" id="MobiDB-lite"/>
    </source>
</evidence>
<protein>
    <recommendedName>
        <fullName evidence="8">U1-type domain-containing protein</fullName>
    </recommendedName>
</protein>
<evidence type="ECO:0000313" key="9">
    <source>
        <dbReference type="EMBL" id="KAG6513929.1"/>
    </source>
</evidence>
<dbReference type="GO" id="GO:0005634">
    <property type="term" value="C:nucleus"/>
    <property type="evidence" value="ECO:0007669"/>
    <property type="project" value="UniProtKB-SubCell"/>
</dbReference>
<evidence type="ECO:0000259" key="8">
    <source>
        <dbReference type="SMART" id="SM00451"/>
    </source>
</evidence>
<reference evidence="9 10" key="1">
    <citation type="submission" date="2020-08" db="EMBL/GenBank/DDBJ databases">
        <title>Plant Genome Project.</title>
        <authorList>
            <person name="Zhang R.-G."/>
        </authorList>
    </citation>
    <scope>NUCLEOTIDE SEQUENCE [LARGE SCALE GENOMIC DNA]</scope>
    <source>
        <tissue evidence="9">Rhizome</tissue>
    </source>
</reference>
<gene>
    <name evidence="9" type="ORF">ZIOFF_024266</name>
</gene>
<dbReference type="SMART" id="SM00451">
    <property type="entry name" value="ZnF_U1"/>
    <property type="match status" value="2"/>
</dbReference>
<feature type="compositionally biased region" description="Basic and acidic residues" evidence="7">
    <location>
        <begin position="162"/>
        <end position="171"/>
    </location>
</feature>
<dbReference type="Proteomes" id="UP000734854">
    <property type="component" value="Unassembled WGS sequence"/>
</dbReference>
<evidence type="ECO:0000256" key="6">
    <source>
        <dbReference type="ARBA" id="ARBA00023242"/>
    </source>
</evidence>
<dbReference type="GO" id="GO:0008270">
    <property type="term" value="F:zinc ion binding"/>
    <property type="evidence" value="ECO:0007669"/>
    <property type="project" value="UniProtKB-KW"/>
</dbReference>
<evidence type="ECO:0000256" key="5">
    <source>
        <dbReference type="ARBA" id="ARBA00022833"/>
    </source>
</evidence>
<dbReference type="Gene3D" id="3.30.160.60">
    <property type="entry name" value="Classic Zinc Finger"/>
    <property type="match status" value="2"/>
</dbReference>
<proteinExistence type="predicted"/>
<evidence type="ECO:0000256" key="3">
    <source>
        <dbReference type="ARBA" id="ARBA00022737"/>
    </source>
</evidence>
<keyword evidence="3" id="KW-0677">Repeat</keyword>
<dbReference type="EMBL" id="JACMSC010000007">
    <property type="protein sequence ID" value="KAG6513929.1"/>
    <property type="molecule type" value="Genomic_DNA"/>
</dbReference>
<feature type="domain" description="U1-type" evidence="8">
    <location>
        <begin position="200"/>
        <end position="234"/>
    </location>
</feature>
<dbReference type="SUPFAM" id="SSF57667">
    <property type="entry name" value="beta-beta-alpha zinc fingers"/>
    <property type="match status" value="2"/>
</dbReference>
<dbReference type="InterPro" id="IPR003604">
    <property type="entry name" value="Matrin/U1-like-C_Znf_C2H2"/>
</dbReference>
<dbReference type="InterPro" id="IPR013087">
    <property type="entry name" value="Znf_C2H2_type"/>
</dbReference>
<evidence type="ECO:0000313" key="10">
    <source>
        <dbReference type="Proteomes" id="UP000734854"/>
    </source>
</evidence>
<dbReference type="PANTHER" id="PTHR46144">
    <property type="entry name" value="ZINC FINGER PROTEIN 385B-LIKE"/>
    <property type="match status" value="1"/>
</dbReference>
<dbReference type="Pfam" id="PF12874">
    <property type="entry name" value="zf-met"/>
    <property type="match status" value="2"/>
</dbReference>
<dbReference type="AlphaFoldDB" id="A0A8J5H240"/>
<dbReference type="InterPro" id="IPR051868">
    <property type="entry name" value="ZN346_ZMAT4"/>
</dbReference>
<organism evidence="9 10">
    <name type="scientific">Zingiber officinale</name>
    <name type="common">Ginger</name>
    <name type="synonym">Amomum zingiber</name>
    <dbReference type="NCBI Taxonomy" id="94328"/>
    <lineage>
        <taxon>Eukaryota</taxon>
        <taxon>Viridiplantae</taxon>
        <taxon>Streptophyta</taxon>
        <taxon>Embryophyta</taxon>
        <taxon>Tracheophyta</taxon>
        <taxon>Spermatophyta</taxon>
        <taxon>Magnoliopsida</taxon>
        <taxon>Liliopsida</taxon>
        <taxon>Zingiberales</taxon>
        <taxon>Zingiberaceae</taxon>
        <taxon>Zingiber</taxon>
    </lineage>
</organism>
<name>A0A8J5H240_ZINOF</name>
<keyword evidence="5" id="KW-0862">Zinc</keyword>
<evidence type="ECO:0000256" key="1">
    <source>
        <dbReference type="ARBA" id="ARBA00004123"/>
    </source>
</evidence>
<sequence length="244" mass="27654">MYYKSLETDWKSHHHRVKPRIIAKHCLTESLCRHCIHYEPYGKPCMKRPVIVVLVPCSAAVNVPCLGELHVQIKPPHGNERVMHSISKLTKKATKVQKRSTKVVQSAYCEVCKIKCDTQQILMSHKQGKKHKKNMQKLQESITAKITNVPSIIAQDKAPVVDPEKEKPTAERKRKNNTPATAQDLEEKKRRVLECGADAAQLKICAICNVVVNSQKVYDFHISGQKHADMVKKREEKGAIHGMS</sequence>
<comment type="subcellular location">
    <subcellularLocation>
        <location evidence="1">Nucleus</location>
    </subcellularLocation>
</comment>
<keyword evidence="6" id="KW-0539">Nucleus</keyword>
<comment type="caution">
    <text evidence="9">The sequence shown here is derived from an EMBL/GenBank/DDBJ whole genome shotgun (WGS) entry which is preliminary data.</text>
</comment>
<dbReference type="PANTHER" id="PTHR46144:SF6">
    <property type="entry name" value="C2H2-TYPE DOMAIN-CONTAINING PROTEIN"/>
    <property type="match status" value="1"/>
</dbReference>
<feature type="region of interest" description="Disordered" evidence="7">
    <location>
        <begin position="156"/>
        <end position="185"/>
    </location>
</feature>
<keyword evidence="10" id="KW-1185">Reference proteome</keyword>
<dbReference type="InterPro" id="IPR036236">
    <property type="entry name" value="Znf_C2H2_sf"/>
</dbReference>
<keyword evidence="2" id="KW-0479">Metal-binding</keyword>
<keyword evidence="4" id="KW-0863">Zinc-finger</keyword>